<dbReference type="AlphaFoldDB" id="A0AAW1GPQ6"/>
<protein>
    <recommendedName>
        <fullName evidence="2">MULE transposase domain-containing protein</fullName>
    </recommendedName>
</protein>
<proteinExistence type="predicted"/>
<reference evidence="3" key="1">
    <citation type="submission" date="2024-03" db="EMBL/GenBank/DDBJ databases">
        <title>WGS assembly of Saponaria officinalis var. Norfolk2.</title>
        <authorList>
            <person name="Jenkins J."/>
            <person name="Shu S."/>
            <person name="Grimwood J."/>
            <person name="Barry K."/>
            <person name="Goodstein D."/>
            <person name="Schmutz J."/>
            <person name="Leebens-Mack J."/>
            <person name="Osbourn A."/>
        </authorList>
    </citation>
    <scope>NUCLEOTIDE SEQUENCE [LARGE SCALE GENOMIC DNA]</scope>
    <source>
        <strain evidence="3">JIC</strain>
    </source>
</reference>
<evidence type="ECO:0000313" key="3">
    <source>
        <dbReference type="EMBL" id="KAK9665676.1"/>
    </source>
</evidence>
<organism evidence="3 4">
    <name type="scientific">Saponaria officinalis</name>
    <name type="common">Common soapwort</name>
    <name type="synonym">Lychnis saponaria</name>
    <dbReference type="NCBI Taxonomy" id="3572"/>
    <lineage>
        <taxon>Eukaryota</taxon>
        <taxon>Viridiplantae</taxon>
        <taxon>Streptophyta</taxon>
        <taxon>Embryophyta</taxon>
        <taxon>Tracheophyta</taxon>
        <taxon>Spermatophyta</taxon>
        <taxon>Magnoliopsida</taxon>
        <taxon>eudicotyledons</taxon>
        <taxon>Gunneridae</taxon>
        <taxon>Pentapetalae</taxon>
        <taxon>Caryophyllales</taxon>
        <taxon>Caryophyllaceae</taxon>
        <taxon>Caryophylleae</taxon>
        <taxon>Saponaria</taxon>
    </lineage>
</organism>
<evidence type="ECO:0000259" key="2">
    <source>
        <dbReference type="Pfam" id="PF10551"/>
    </source>
</evidence>
<gene>
    <name evidence="3" type="ORF">RND81_14G128200</name>
</gene>
<dbReference type="InterPro" id="IPR018289">
    <property type="entry name" value="MULE_transposase_dom"/>
</dbReference>
<dbReference type="Proteomes" id="UP001443914">
    <property type="component" value="Unassembled WGS sequence"/>
</dbReference>
<keyword evidence="4" id="KW-1185">Reference proteome</keyword>
<accession>A0AAW1GPQ6</accession>
<dbReference type="PANTHER" id="PTHR31569:SF4">
    <property type="entry name" value="SWIM-TYPE DOMAIN-CONTAINING PROTEIN"/>
    <property type="match status" value="1"/>
</dbReference>
<feature type="region of interest" description="Disordered" evidence="1">
    <location>
        <begin position="631"/>
        <end position="685"/>
    </location>
</feature>
<dbReference type="InterPro" id="IPR052579">
    <property type="entry name" value="Zinc_finger_SWIM"/>
</dbReference>
<sequence>MKFGLGRVNYTSKPGFGRVIGDGVDYSAFFESEPFNTLDDAFNWCLNVAINNGFNIIKWSSQRSKTTGLFTKWWTCDRFADPRNEEANAVRNNTSSKKCGCMFKLRVAERFTINESGNICGSFWVLKVSNGFHDHEMINYAEGHRRRAAFDADEIEYIEKQVLAQVPPAKISLGLHMRTPDKPRPAMKQLYNIGAKIRSEMRAGRNPAQHMLASATEAGYVQYREVNNETAQLTHIFIAHPEAIQMYRSYKFVVGIDSTYNTNIYKFPLVDIIGMTPTNQNFIIAYAIMEGESKEDYVWMLEKLRTLLPDGVSPNVIVTDRELGLMDAIPLVFPCSRNLLCVWHVNRAVEKRVNDTCKNLRRRNTSSSRPQADVDMGKFFTTTCWYYVVYASTDDQLTEALASMNEKWPSMVEYIETTWLVHREKLLRLYTNTSTHYGNTSTSMVESAHSVLKEWLHSAGLSVDTIWTRYQALMEGQYVEIMKDLEDSRSKGKKEKYGRLVNLLKGKVSMYALGLMGAEFDKDDGKPYISTKLGRRLAKGCGHAMRTTHGLPCACELNRLSTRGRHVHLDSIDVFWRTLVYDDYIALSPGDEGALEEQCTFILNTNSPTRRRCTEAIYTELHPEDDYVEEPAVNENPRGRPRMSNARNLFSFEHSRRRSRSTSASTRGTSTTTDTNASYAEGINI</sequence>
<dbReference type="PANTHER" id="PTHR31569">
    <property type="entry name" value="SWIM-TYPE DOMAIN-CONTAINING PROTEIN"/>
    <property type="match status" value="1"/>
</dbReference>
<feature type="domain" description="MULE transposase" evidence="2">
    <location>
        <begin position="253"/>
        <end position="346"/>
    </location>
</feature>
<name>A0AAW1GPQ6_SAPOF</name>
<comment type="caution">
    <text evidence="3">The sequence shown here is derived from an EMBL/GenBank/DDBJ whole genome shotgun (WGS) entry which is preliminary data.</text>
</comment>
<evidence type="ECO:0000313" key="4">
    <source>
        <dbReference type="Proteomes" id="UP001443914"/>
    </source>
</evidence>
<feature type="compositionally biased region" description="Low complexity" evidence="1">
    <location>
        <begin position="661"/>
        <end position="673"/>
    </location>
</feature>
<dbReference type="Pfam" id="PF10551">
    <property type="entry name" value="MULE"/>
    <property type="match status" value="1"/>
</dbReference>
<dbReference type="EMBL" id="JBDFQZ010000014">
    <property type="protein sequence ID" value="KAK9665676.1"/>
    <property type="molecule type" value="Genomic_DNA"/>
</dbReference>
<evidence type="ECO:0000256" key="1">
    <source>
        <dbReference type="SAM" id="MobiDB-lite"/>
    </source>
</evidence>